<dbReference type="PROSITE" id="PS51257">
    <property type="entry name" value="PROKAR_LIPOPROTEIN"/>
    <property type="match status" value="1"/>
</dbReference>
<dbReference type="AlphaFoldDB" id="A0A2W5T8P0"/>
<reference evidence="2 3" key="1">
    <citation type="submission" date="2017-08" db="EMBL/GenBank/DDBJ databases">
        <title>Infants hospitalized years apart are colonized by the same room-sourced microbial strains.</title>
        <authorList>
            <person name="Brooks B."/>
            <person name="Olm M.R."/>
            <person name="Firek B.A."/>
            <person name="Baker R."/>
            <person name="Thomas B.C."/>
            <person name="Morowitz M.J."/>
            <person name="Banfield J.F."/>
        </authorList>
    </citation>
    <scope>NUCLEOTIDE SEQUENCE [LARGE SCALE GENOMIC DNA]</scope>
    <source>
        <strain evidence="2">S2_003_000_R2_14</strain>
    </source>
</reference>
<protein>
    <submittedName>
        <fullName evidence="2">Uncharacterized protein</fullName>
    </submittedName>
</protein>
<dbReference type="PANTHER" id="PTHR34180">
    <property type="entry name" value="PEPTIDASE C45"/>
    <property type="match status" value="1"/>
</dbReference>
<gene>
    <name evidence="2" type="ORF">DI536_16220</name>
</gene>
<comment type="caution">
    <text evidence="2">The sequence shown here is derived from an EMBL/GenBank/DDBJ whole genome shotgun (WGS) entry which is preliminary data.</text>
</comment>
<evidence type="ECO:0000313" key="2">
    <source>
        <dbReference type="EMBL" id="PZR11879.1"/>
    </source>
</evidence>
<dbReference type="EMBL" id="QFQP01000013">
    <property type="protein sequence ID" value="PZR11879.1"/>
    <property type="molecule type" value="Genomic_DNA"/>
</dbReference>
<keyword evidence="1" id="KW-0732">Signal</keyword>
<feature type="signal peptide" evidence="1">
    <location>
        <begin position="1"/>
        <end position="19"/>
    </location>
</feature>
<dbReference type="PANTHER" id="PTHR34180:SF1">
    <property type="entry name" value="BETA-ALANYL-DOPAMINE_CARCININE HYDROLASE"/>
    <property type="match status" value="1"/>
</dbReference>
<name>A0A2W5T8P0_9BACT</name>
<evidence type="ECO:0000256" key="1">
    <source>
        <dbReference type="SAM" id="SignalP"/>
    </source>
</evidence>
<feature type="chain" id="PRO_5016141186" evidence="1">
    <location>
        <begin position="20"/>
        <end position="610"/>
    </location>
</feature>
<dbReference type="Proteomes" id="UP000249061">
    <property type="component" value="Unassembled WGS sequence"/>
</dbReference>
<dbReference type="InterPro" id="IPR047801">
    <property type="entry name" value="Peptidase_C45"/>
</dbReference>
<proteinExistence type="predicted"/>
<accession>A0A2W5T8P0</accession>
<organism evidence="2 3">
    <name type="scientific">Archangium gephyra</name>
    <dbReference type="NCBI Taxonomy" id="48"/>
    <lineage>
        <taxon>Bacteria</taxon>
        <taxon>Pseudomonadati</taxon>
        <taxon>Myxococcota</taxon>
        <taxon>Myxococcia</taxon>
        <taxon>Myxococcales</taxon>
        <taxon>Cystobacterineae</taxon>
        <taxon>Archangiaceae</taxon>
        <taxon>Archangium</taxon>
    </lineage>
</organism>
<dbReference type="Gene3D" id="3.60.60.10">
    <property type="entry name" value="Penicillin V Acylase, Chain A"/>
    <property type="match status" value="1"/>
</dbReference>
<sequence length="610" mass="65802">MRTPLVTVLVFALASTSCAPLEKPPTRELIELRGTPYDRGLQHGTQLRSKIRSFYTTLLTNSLFPYLSREQPDIAAFLPEYGAERYQNGNFAYELLLDSAKNIERSLNRATRDELRGIADGSGLTYDQILVLNTFFDTVLAVRGIALAIRLSRAPQLVSVTFTGADTDGVDNDDDGAVDEVGEGVFDPYVPEVFGNAVELPVNTTVRIKLTDPDGVDPQTVRLYLSDQLYTASSPELSFNELSATELEVVFTPTTLTPALTTTLVIGAGDKKIIETPPPSRASFMRDEELTFTTRGAGLARRDLRRPELKDGRTRPPPVAIGVRNSVTSGGAPYIAQHFALLDANTAHKHTVAIRHVPESGPAFVTIGWAGIAYGLSGMSDRGVGFACNPADTLDNSVVGSIFDQVGDLSKARLIASGLPIGFAGRRLLEQATDAASARAVVGEAERVYGWTCVFGDKNGGLEALEVDSNIFNDTSKGLFPIGPAELDPLGRRWAGYSDDVIVLGSNYVKNVPDITTLTVAGQRITPQRTWSGFFNRSRRAADGALDVVQSANGSVDAPFLEQLLADPRFVDQSDSMNAVVLDFANLQVRSAMGQVPATNGPFEVTEVRP</sequence>
<evidence type="ECO:0000313" key="3">
    <source>
        <dbReference type="Proteomes" id="UP000249061"/>
    </source>
</evidence>